<dbReference type="RefSeq" id="WP_256706881.1">
    <property type="nucleotide sequence ID" value="NZ_CP101914.1"/>
</dbReference>
<comment type="pathway">
    <text evidence="2 14">Cofactor biosynthesis; FMN biosynthesis; FMN from riboflavin (ATP route): step 1/1.</text>
</comment>
<feature type="domain" description="Riboflavin kinase" evidence="15">
    <location>
        <begin position="185"/>
        <end position="311"/>
    </location>
</feature>
<dbReference type="Pfam" id="PF01687">
    <property type="entry name" value="Flavokinase"/>
    <property type="match status" value="1"/>
</dbReference>
<dbReference type="SMART" id="SM00904">
    <property type="entry name" value="Flavokinase"/>
    <property type="match status" value="1"/>
</dbReference>
<evidence type="ECO:0000256" key="2">
    <source>
        <dbReference type="ARBA" id="ARBA00005201"/>
    </source>
</evidence>
<dbReference type="InterPro" id="IPR014729">
    <property type="entry name" value="Rossmann-like_a/b/a_fold"/>
</dbReference>
<dbReference type="EC" id="2.7.1.26" evidence="14"/>
<dbReference type="CDD" id="cd02064">
    <property type="entry name" value="FAD_synthetase_N"/>
    <property type="match status" value="1"/>
</dbReference>
<keyword evidence="3 14" id="KW-0285">Flavoprotein</keyword>
<keyword evidence="17" id="KW-1185">Reference proteome</keyword>
<dbReference type="EMBL" id="CP101914">
    <property type="protein sequence ID" value="UUI01500.1"/>
    <property type="molecule type" value="Genomic_DNA"/>
</dbReference>
<evidence type="ECO:0000313" key="17">
    <source>
        <dbReference type="Proteomes" id="UP001059773"/>
    </source>
</evidence>
<dbReference type="NCBIfam" id="NF004160">
    <property type="entry name" value="PRK05627.1-3"/>
    <property type="match status" value="1"/>
</dbReference>
<keyword evidence="8 14" id="KW-0418">Kinase</keyword>
<accession>A0ABY5JMG8</accession>
<evidence type="ECO:0000256" key="13">
    <source>
        <dbReference type="ARBA" id="ARBA00049494"/>
    </source>
</evidence>
<sequence>METIELSYPHTLSKEDLPETVSAIGFFDGIHKGHQRVIQQAVDKAKQKNMESAVITFFPHPSVVLRKDTQHVKYITISSEKQAILDDLQVDRLYIIQFNQDLSKLSPQEFIDHFIIGLNIKHLVAGFDYSFGHKGQGKMADMQDYARDVFTWETIGKVTLEKEKISSTRIRAALATGDMEQVEQLLGRTFKTTGLVVKGASRGRELGYPTANLAISKDALLPKQGVYATRVYYKGEVYGGMANIGTNPTFTDEIEDMSVEVFLFDFDGDLYGEELMIEWLSYTREEIKFDSKEALIERMQQDEQEIRAYLQD</sequence>
<keyword evidence="11" id="KW-0511">Multifunctional enzyme</keyword>
<keyword evidence="6 14" id="KW-0548">Nucleotidyltransferase</keyword>
<dbReference type="GO" id="GO:0003919">
    <property type="term" value="F:FMN adenylyltransferase activity"/>
    <property type="evidence" value="ECO:0007669"/>
    <property type="project" value="UniProtKB-EC"/>
</dbReference>
<keyword evidence="10 14" id="KW-0067">ATP-binding</keyword>
<evidence type="ECO:0000256" key="4">
    <source>
        <dbReference type="ARBA" id="ARBA00022643"/>
    </source>
</evidence>
<dbReference type="Gene3D" id="3.40.50.620">
    <property type="entry name" value="HUPs"/>
    <property type="match status" value="1"/>
</dbReference>
<comment type="catalytic activity">
    <reaction evidence="13 14">
        <text>FMN + ATP + H(+) = FAD + diphosphate</text>
        <dbReference type="Rhea" id="RHEA:17237"/>
        <dbReference type="ChEBI" id="CHEBI:15378"/>
        <dbReference type="ChEBI" id="CHEBI:30616"/>
        <dbReference type="ChEBI" id="CHEBI:33019"/>
        <dbReference type="ChEBI" id="CHEBI:57692"/>
        <dbReference type="ChEBI" id="CHEBI:58210"/>
        <dbReference type="EC" id="2.7.7.2"/>
    </reaction>
</comment>
<dbReference type="SUPFAM" id="SSF82114">
    <property type="entry name" value="Riboflavin kinase-like"/>
    <property type="match status" value="1"/>
</dbReference>
<evidence type="ECO:0000256" key="6">
    <source>
        <dbReference type="ARBA" id="ARBA00022695"/>
    </source>
</evidence>
<protein>
    <recommendedName>
        <fullName evidence="14">Riboflavin biosynthesis protein</fullName>
    </recommendedName>
    <domain>
        <recommendedName>
            <fullName evidence="14">Riboflavin kinase</fullName>
            <ecNumber evidence="14">2.7.1.26</ecNumber>
        </recommendedName>
        <alternativeName>
            <fullName evidence="14">Flavokinase</fullName>
        </alternativeName>
    </domain>
    <domain>
        <recommendedName>
            <fullName evidence="14">FMN adenylyltransferase</fullName>
            <ecNumber evidence="14">2.7.7.2</ecNumber>
        </recommendedName>
        <alternativeName>
            <fullName evidence="14">FAD pyrophosphorylase</fullName>
        </alternativeName>
        <alternativeName>
            <fullName evidence="14">FAD synthase</fullName>
        </alternativeName>
    </domain>
</protein>
<keyword evidence="4 14" id="KW-0288">FMN</keyword>
<comment type="pathway">
    <text evidence="1 14">Cofactor biosynthesis; FAD biosynthesis; FAD from FMN: step 1/1.</text>
</comment>
<dbReference type="InterPro" id="IPR002606">
    <property type="entry name" value="Riboflavin_kinase_bac"/>
</dbReference>
<evidence type="ECO:0000313" key="16">
    <source>
        <dbReference type="EMBL" id="UUI01500.1"/>
    </source>
</evidence>
<gene>
    <name evidence="16" type="ORF">NP439_15745</name>
</gene>
<comment type="catalytic activity">
    <reaction evidence="12 14">
        <text>riboflavin + ATP = FMN + ADP + H(+)</text>
        <dbReference type="Rhea" id="RHEA:14357"/>
        <dbReference type="ChEBI" id="CHEBI:15378"/>
        <dbReference type="ChEBI" id="CHEBI:30616"/>
        <dbReference type="ChEBI" id="CHEBI:57986"/>
        <dbReference type="ChEBI" id="CHEBI:58210"/>
        <dbReference type="ChEBI" id="CHEBI:456216"/>
        <dbReference type="EC" id="2.7.1.26"/>
    </reaction>
</comment>
<dbReference type="PIRSF" id="PIRSF004491">
    <property type="entry name" value="FAD_Synth"/>
    <property type="match status" value="1"/>
</dbReference>
<dbReference type="PANTHER" id="PTHR22749">
    <property type="entry name" value="RIBOFLAVIN KINASE/FMN ADENYLYLTRANSFERASE"/>
    <property type="match status" value="1"/>
</dbReference>
<dbReference type="PANTHER" id="PTHR22749:SF6">
    <property type="entry name" value="RIBOFLAVIN KINASE"/>
    <property type="match status" value="1"/>
</dbReference>
<dbReference type="NCBIfam" id="TIGR00083">
    <property type="entry name" value="ribF"/>
    <property type="match status" value="1"/>
</dbReference>
<comment type="similarity">
    <text evidence="14">Belongs to the ribF family.</text>
</comment>
<reference evidence="16" key="1">
    <citation type="submission" date="2022-07" db="EMBL/GenBank/DDBJ databases">
        <title>FELIX.</title>
        <authorList>
            <person name="Wan K.H."/>
            <person name="Park S."/>
            <person name="Lawrence Q."/>
            <person name="Eichenberger J.P."/>
            <person name="Booth B.W."/>
            <person name="Piaggio A.J."/>
            <person name="Chandler J.C."/>
            <person name="Franklin A.B."/>
            <person name="Celniker S.E."/>
        </authorList>
    </citation>
    <scope>NUCLEOTIDE SEQUENCE</scope>
    <source>
        <strain evidence="16">QA-1986 374</strain>
    </source>
</reference>
<evidence type="ECO:0000256" key="7">
    <source>
        <dbReference type="ARBA" id="ARBA00022741"/>
    </source>
</evidence>
<dbReference type="GO" id="GO:0008531">
    <property type="term" value="F:riboflavin kinase activity"/>
    <property type="evidence" value="ECO:0007669"/>
    <property type="project" value="UniProtKB-EC"/>
</dbReference>
<keyword evidence="9 14" id="KW-0274">FAD</keyword>
<dbReference type="EC" id="2.7.7.2" evidence="14"/>
<dbReference type="NCBIfam" id="NF004162">
    <property type="entry name" value="PRK05627.1-5"/>
    <property type="match status" value="1"/>
</dbReference>
<dbReference type="InterPro" id="IPR015865">
    <property type="entry name" value="Riboflavin_kinase_bac/euk"/>
</dbReference>
<dbReference type="InterPro" id="IPR023465">
    <property type="entry name" value="Riboflavin_kinase_dom_sf"/>
</dbReference>
<evidence type="ECO:0000256" key="3">
    <source>
        <dbReference type="ARBA" id="ARBA00022630"/>
    </source>
</evidence>
<dbReference type="Gene3D" id="2.40.30.30">
    <property type="entry name" value="Riboflavin kinase-like"/>
    <property type="match status" value="1"/>
</dbReference>
<dbReference type="Pfam" id="PF06574">
    <property type="entry name" value="FAD_syn"/>
    <property type="match status" value="1"/>
</dbReference>
<dbReference type="SUPFAM" id="SSF52374">
    <property type="entry name" value="Nucleotidylyl transferase"/>
    <property type="match status" value="1"/>
</dbReference>
<evidence type="ECO:0000256" key="8">
    <source>
        <dbReference type="ARBA" id="ARBA00022777"/>
    </source>
</evidence>
<evidence type="ECO:0000256" key="12">
    <source>
        <dbReference type="ARBA" id="ARBA00047880"/>
    </source>
</evidence>
<evidence type="ECO:0000256" key="14">
    <source>
        <dbReference type="PIRNR" id="PIRNR004491"/>
    </source>
</evidence>
<name>A0ABY5JMG8_9BACI</name>
<keyword evidence="5 14" id="KW-0808">Transferase</keyword>
<evidence type="ECO:0000256" key="5">
    <source>
        <dbReference type="ARBA" id="ARBA00022679"/>
    </source>
</evidence>
<evidence type="ECO:0000256" key="9">
    <source>
        <dbReference type="ARBA" id="ARBA00022827"/>
    </source>
</evidence>
<evidence type="ECO:0000256" key="11">
    <source>
        <dbReference type="ARBA" id="ARBA00023268"/>
    </source>
</evidence>
<keyword evidence="7 14" id="KW-0547">Nucleotide-binding</keyword>
<organism evidence="16 17">
    <name type="scientific">Oceanobacillus jeddahense</name>
    <dbReference type="NCBI Taxonomy" id="1462527"/>
    <lineage>
        <taxon>Bacteria</taxon>
        <taxon>Bacillati</taxon>
        <taxon>Bacillota</taxon>
        <taxon>Bacilli</taxon>
        <taxon>Bacillales</taxon>
        <taxon>Bacillaceae</taxon>
        <taxon>Oceanobacillus</taxon>
    </lineage>
</organism>
<evidence type="ECO:0000259" key="15">
    <source>
        <dbReference type="SMART" id="SM00904"/>
    </source>
</evidence>
<evidence type="ECO:0000256" key="1">
    <source>
        <dbReference type="ARBA" id="ARBA00004726"/>
    </source>
</evidence>
<proteinExistence type="inferred from homology"/>
<dbReference type="InterPro" id="IPR015864">
    <property type="entry name" value="FAD_synthase"/>
</dbReference>
<dbReference type="InterPro" id="IPR023468">
    <property type="entry name" value="Riboflavin_kinase"/>
</dbReference>
<evidence type="ECO:0000256" key="10">
    <source>
        <dbReference type="ARBA" id="ARBA00022840"/>
    </source>
</evidence>
<dbReference type="Proteomes" id="UP001059773">
    <property type="component" value="Chromosome"/>
</dbReference>